<reference evidence="1 2" key="1">
    <citation type="journal article" date="2013" name="Genome Biol.">
        <title>The genome sequence of the most widely cultivated cacao type and its use to identify candidate genes regulating pod color.</title>
        <authorList>
            <person name="Motamayor J.C."/>
            <person name="Mockaitis K."/>
            <person name="Schmutz J."/>
            <person name="Haiminen N."/>
            <person name="Iii D.L."/>
            <person name="Cornejo O."/>
            <person name="Findley S.D."/>
            <person name="Zheng P."/>
            <person name="Utro F."/>
            <person name="Royaert S."/>
            <person name="Saski C."/>
            <person name="Jenkins J."/>
            <person name="Podicheti R."/>
            <person name="Zhao M."/>
            <person name="Scheffler B.E."/>
            <person name="Stack J.C."/>
            <person name="Feltus F.A."/>
            <person name="Mustiga G.M."/>
            <person name="Amores F."/>
            <person name="Phillips W."/>
            <person name="Marelli J.P."/>
            <person name="May G.D."/>
            <person name="Shapiro H."/>
            <person name="Ma J."/>
            <person name="Bustamante C.D."/>
            <person name="Schnell R.J."/>
            <person name="Main D."/>
            <person name="Gilbert D."/>
            <person name="Parida L."/>
            <person name="Kuhn D.N."/>
        </authorList>
    </citation>
    <scope>NUCLEOTIDE SEQUENCE [LARGE SCALE GENOMIC DNA]</scope>
    <source>
        <strain evidence="2">cv. Matina 1-6</strain>
    </source>
</reference>
<dbReference type="InParanoid" id="A0A061E0W1"/>
<dbReference type="AlphaFoldDB" id="A0A061E0W1"/>
<proteinExistence type="predicted"/>
<protein>
    <submittedName>
        <fullName evidence="1">Uncharacterized protein</fullName>
    </submittedName>
</protein>
<gene>
    <name evidence="1" type="ORF">TCM_005301</name>
</gene>
<accession>A0A061E0W1</accession>
<evidence type="ECO:0000313" key="1">
    <source>
        <dbReference type="EMBL" id="EOX95913.1"/>
    </source>
</evidence>
<evidence type="ECO:0000313" key="2">
    <source>
        <dbReference type="Proteomes" id="UP000026915"/>
    </source>
</evidence>
<dbReference type="Gramene" id="EOX95913">
    <property type="protein sequence ID" value="EOX95913"/>
    <property type="gene ID" value="TCM_005301"/>
</dbReference>
<name>A0A061E0W1_THECC</name>
<dbReference type="HOGENOM" id="CLU_2445208_0_0_1"/>
<dbReference type="EMBL" id="CM001879">
    <property type="protein sequence ID" value="EOX95913.1"/>
    <property type="molecule type" value="Genomic_DNA"/>
</dbReference>
<sequence length="90" mass="10778">MIEQIKLYLVSESNNPPYMRTSSTKYHKNTHARESVYVCEDGAFVLFVYMATRLIEAYLVISNWFRWRSLFIYYLDVRVHENLCLSCIIL</sequence>
<keyword evidence="2" id="KW-1185">Reference proteome</keyword>
<dbReference type="Proteomes" id="UP000026915">
    <property type="component" value="Chromosome 1"/>
</dbReference>
<organism evidence="1 2">
    <name type="scientific">Theobroma cacao</name>
    <name type="common">Cacao</name>
    <name type="synonym">Cocoa</name>
    <dbReference type="NCBI Taxonomy" id="3641"/>
    <lineage>
        <taxon>Eukaryota</taxon>
        <taxon>Viridiplantae</taxon>
        <taxon>Streptophyta</taxon>
        <taxon>Embryophyta</taxon>
        <taxon>Tracheophyta</taxon>
        <taxon>Spermatophyta</taxon>
        <taxon>Magnoliopsida</taxon>
        <taxon>eudicotyledons</taxon>
        <taxon>Gunneridae</taxon>
        <taxon>Pentapetalae</taxon>
        <taxon>rosids</taxon>
        <taxon>malvids</taxon>
        <taxon>Malvales</taxon>
        <taxon>Malvaceae</taxon>
        <taxon>Byttnerioideae</taxon>
        <taxon>Theobroma</taxon>
    </lineage>
</organism>